<dbReference type="Proteomes" id="UP001149719">
    <property type="component" value="Unassembled WGS sequence"/>
</dbReference>
<name>A0ABT4JQY6_9GAMM</name>
<organism evidence="2 3">
    <name type="scientific">Marinomonas phaeophyticola</name>
    <dbReference type="NCBI Taxonomy" id="3004091"/>
    <lineage>
        <taxon>Bacteria</taxon>
        <taxon>Pseudomonadati</taxon>
        <taxon>Pseudomonadota</taxon>
        <taxon>Gammaproteobacteria</taxon>
        <taxon>Oceanospirillales</taxon>
        <taxon>Oceanospirillaceae</taxon>
        <taxon>Marinomonas</taxon>
    </lineage>
</organism>
<dbReference type="RefSeq" id="WP_269122930.1">
    <property type="nucleotide sequence ID" value="NZ_JAPUBN010000010.1"/>
</dbReference>
<feature type="transmembrane region" description="Helical" evidence="1">
    <location>
        <begin position="20"/>
        <end position="47"/>
    </location>
</feature>
<keyword evidence="3" id="KW-1185">Reference proteome</keyword>
<protein>
    <submittedName>
        <fullName evidence="2">Uncharacterized protein</fullName>
    </submittedName>
</protein>
<dbReference type="EMBL" id="JAPUBN010000010">
    <property type="protein sequence ID" value="MCZ2720785.1"/>
    <property type="molecule type" value="Genomic_DNA"/>
</dbReference>
<keyword evidence="1" id="KW-0812">Transmembrane</keyword>
<evidence type="ECO:0000313" key="2">
    <source>
        <dbReference type="EMBL" id="MCZ2720785.1"/>
    </source>
</evidence>
<comment type="caution">
    <text evidence="2">The sequence shown here is derived from an EMBL/GenBank/DDBJ whole genome shotgun (WGS) entry which is preliminary data.</text>
</comment>
<keyword evidence="1" id="KW-0472">Membrane</keyword>
<proteinExistence type="predicted"/>
<accession>A0ABT4JQY6</accession>
<evidence type="ECO:0000313" key="3">
    <source>
        <dbReference type="Proteomes" id="UP001149719"/>
    </source>
</evidence>
<keyword evidence="1" id="KW-1133">Transmembrane helix</keyword>
<reference evidence="2" key="1">
    <citation type="submission" date="2022-12" db="EMBL/GenBank/DDBJ databases">
        <title>Marinomonas 15G1-11 sp. nov, isolated from marine algae.</title>
        <authorList>
            <person name="Butt M."/>
            <person name="Choi D.G."/>
            <person name="Kim J.M."/>
            <person name="Lee J.K."/>
            <person name="Baek J.H."/>
            <person name="Jeon C.O."/>
        </authorList>
    </citation>
    <scope>NUCLEOTIDE SEQUENCE</scope>
    <source>
        <strain evidence="2">15G1-11</strain>
    </source>
</reference>
<sequence length="112" mass="13082">MVEQIHQDYIQYSQLNNDTSYLAASFILKWIVFACAAILFIITNIFFQSKKTSRQKPPASNTVKKSFIFRSTVDKKEPVTRLKDDPFDAIRHKPQLRSKADVMLEKSQKERN</sequence>
<gene>
    <name evidence="2" type="ORF">O1D97_03785</name>
</gene>
<evidence type="ECO:0000256" key="1">
    <source>
        <dbReference type="SAM" id="Phobius"/>
    </source>
</evidence>